<dbReference type="PANTHER" id="PTHR30371:SF0">
    <property type="entry name" value="SEC-INDEPENDENT PROTEIN TRANSLOCASE PROTEIN TATC, CHLOROPLASTIC-RELATED"/>
    <property type="match status" value="1"/>
</dbReference>
<feature type="transmembrane region" description="Helical" evidence="5">
    <location>
        <begin position="240"/>
        <end position="262"/>
    </location>
</feature>
<evidence type="ECO:0000313" key="7">
    <source>
        <dbReference type="EMBL" id="TWT32034.1"/>
    </source>
</evidence>
<sequence>MAKKINDDLFEGSAMTFGEHLEELRSALFKSILWLACGLAIGLLVADQAMDAIQKPVKEALLQYNQKRTLLRLTERLKAENGGKELTETDKERLEKIAADNTWSPEIIYIEPTEVRRIADLKSQPVDPAPEKPADETPAEGETTPEETPGNEHAVPSSVEPKTTADALEEMAIVPTTQPVPMITWKPVETSLTALKVEEVFMIWLKAGLVCGAIIASPGIFWHIWSFIAAGLYSHEKKYVWIYLPFSLGLFFGGAALAYFYVFAPVLDFLFSFNLSLGIDPDPRISEWMSFALLLPLGFGISFQLPLVMLLLNRIGLVEVRAYTEHWRIALLVICVLSALLTPADPLSMLLLAVPLSLLYFGGIGLCLWMPGRKAPMAPIR</sequence>
<organism evidence="7 8">
    <name type="scientific">Blastopirellula retiformator</name>
    <dbReference type="NCBI Taxonomy" id="2527970"/>
    <lineage>
        <taxon>Bacteria</taxon>
        <taxon>Pseudomonadati</taxon>
        <taxon>Planctomycetota</taxon>
        <taxon>Planctomycetia</taxon>
        <taxon>Pirellulales</taxon>
        <taxon>Pirellulaceae</taxon>
        <taxon>Blastopirellula</taxon>
    </lineage>
</organism>
<feature type="transmembrane region" description="Helical" evidence="5">
    <location>
        <begin position="327"/>
        <end position="344"/>
    </location>
</feature>
<comment type="caution">
    <text evidence="7">The sequence shown here is derived from an EMBL/GenBank/DDBJ whole genome shotgun (WGS) entry which is preliminary data.</text>
</comment>
<dbReference type="InterPro" id="IPR002033">
    <property type="entry name" value="TatC"/>
</dbReference>
<dbReference type="NCBIfam" id="TIGR00945">
    <property type="entry name" value="tatC"/>
    <property type="match status" value="1"/>
</dbReference>
<dbReference type="GO" id="GO:0009977">
    <property type="term" value="F:proton motive force dependent protein transmembrane transporter activity"/>
    <property type="evidence" value="ECO:0007669"/>
    <property type="project" value="TreeGrafter"/>
</dbReference>
<keyword evidence="5" id="KW-0811">Translocation</keyword>
<dbReference type="Pfam" id="PF00902">
    <property type="entry name" value="TatC"/>
    <property type="match status" value="1"/>
</dbReference>
<evidence type="ECO:0000256" key="6">
    <source>
        <dbReference type="SAM" id="MobiDB-lite"/>
    </source>
</evidence>
<evidence type="ECO:0000256" key="1">
    <source>
        <dbReference type="ARBA" id="ARBA00004141"/>
    </source>
</evidence>
<keyword evidence="3 5" id="KW-1133">Transmembrane helix</keyword>
<comment type="function">
    <text evidence="5">Part of the twin-arginine translocation (Tat) system that transports large folded proteins containing a characteristic twin-arginine motif in their signal peptide across membranes.</text>
</comment>
<name>A0A5C5V072_9BACT</name>
<comment type="caution">
    <text evidence="5">Lacks conserved residue(s) required for the propagation of feature annotation.</text>
</comment>
<dbReference type="OrthoDB" id="9777044at2"/>
<evidence type="ECO:0000313" key="8">
    <source>
        <dbReference type="Proteomes" id="UP000318878"/>
    </source>
</evidence>
<dbReference type="Proteomes" id="UP000318878">
    <property type="component" value="Unassembled WGS sequence"/>
</dbReference>
<protein>
    <recommendedName>
        <fullName evidence="5">Sec-independent protein translocase protein TatC</fullName>
    </recommendedName>
</protein>
<feature type="transmembrane region" description="Helical" evidence="5">
    <location>
        <begin position="291"/>
        <end position="315"/>
    </location>
</feature>
<gene>
    <name evidence="7" type="primary">tatC2</name>
    <name evidence="5" type="synonym">tatC</name>
    <name evidence="7" type="ORF">Enr8_39600</name>
</gene>
<accession>A0A5C5V072</accession>
<evidence type="ECO:0000256" key="2">
    <source>
        <dbReference type="ARBA" id="ARBA00022692"/>
    </source>
</evidence>
<dbReference type="PANTHER" id="PTHR30371">
    <property type="entry name" value="SEC-INDEPENDENT PROTEIN TRANSLOCASE PROTEIN TATC"/>
    <property type="match status" value="1"/>
</dbReference>
<evidence type="ECO:0000256" key="4">
    <source>
        <dbReference type="ARBA" id="ARBA00023136"/>
    </source>
</evidence>
<feature type="region of interest" description="Disordered" evidence="6">
    <location>
        <begin position="122"/>
        <end position="161"/>
    </location>
</feature>
<dbReference type="RefSeq" id="WP_146434671.1">
    <property type="nucleotide sequence ID" value="NZ_SJPF01000004.1"/>
</dbReference>
<reference evidence="7 8" key="1">
    <citation type="submission" date="2019-02" db="EMBL/GenBank/DDBJ databases">
        <title>Deep-cultivation of Planctomycetes and their phenomic and genomic characterization uncovers novel biology.</title>
        <authorList>
            <person name="Wiegand S."/>
            <person name="Jogler M."/>
            <person name="Boedeker C."/>
            <person name="Pinto D."/>
            <person name="Vollmers J."/>
            <person name="Rivas-Marin E."/>
            <person name="Kohn T."/>
            <person name="Peeters S.H."/>
            <person name="Heuer A."/>
            <person name="Rast P."/>
            <person name="Oberbeckmann S."/>
            <person name="Bunk B."/>
            <person name="Jeske O."/>
            <person name="Meyerdierks A."/>
            <person name="Storesund J.E."/>
            <person name="Kallscheuer N."/>
            <person name="Luecker S."/>
            <person name="Lage O.M."/>
            <person name="Pohl T."/>
            <person name="Merkel B.J."/>
            <person name="Hornburger P."/>
            <person name="Mueller R.-W."/>
            <person name="Bruemmer F."/>
            <person name="Labrenz M."/>
            <person name="Spormann A.M."/>
            <person name="Op Den Camp H."/>
            <person name="Overmann J."/>
            <person name="Amann R."/>
            <person name="Jetten M.S.M."/>
            <person name="Mascher T."/>
            <person name="Medema M.H."/>
            <person name="Devos D.P."/>
            <person name="Kaster A.-K."/>
            <person name="Ovreas L."/>
            <person name="Rohde M."/>
            <person name="Galperin M.Y."/>
            <person name="Jogler C."/>
        </authorList>
    </citation>
    <scope>NUCLEOTIDE SEQUENCE [LARGE SCALE GENOMIC DNA]</scope>
    <source>
        <strain evidence="7 8">Enr8</strain>
    </source>
</reference>
<dbReference type="GO" id="GO:0043953">
    <property type="term" value="P:protein transport by the Tat complex"/>
    <property type="evidence" value="ECO:0007669"/>
    <property type="project" value="UniProtKB-UniRule"/>
</dbReference>
<keyword evidence="5" id="KW-1003">Cell membrane</keyword>
<keyword evidence="8" id="KW-1185">Reference proteome</keyword>
<keyword evidence="2 5" id="KW-0812">Transmembrane</keyword>
<comment type="similarity">
    <text evidence="5">Belongs to the TatC family.</text>
</comment>
<feature type="transmembrane region" description="Helical" evidence="5">
    <location>
        <begin position="350"/>
        <end position="371"/>
    </location>
</feature>
<dbReference type="GO" id="GO:0065002">
    <property type="term" value="P:intracellular protein transmembrane transport"/>
    <property type="evidence" value="ECO:0007669"/>
    <property type="project" value="TreeGrafter"/>
</dbReference>
<keyword evidence="4 5" id="KW-0472">Membrane</keyword>
<evidence type="ECO:0000256" key="3">
    <source>
        <dbReference type="ARBA" id="ARBA00022989"/>
    </source>
</evidence>
<comment type="subcellular location">
    <subcellularLocation>
        <location evidence="5">Cell membrane</location>
        <topology evidence="5">Multi-pass membrane protein</topology>
    </subcellularLocation>
    <subcellularLocation>
        <location evidence="1">Membrane</location>
        <topology evidence="1">Multi-pass membrane protein</topology>
    </subcellularLocation>
</comment>
<evidence type="ECO:0000256" key="5">
    <source>
        <dbReference type="HAMAP-Rule" id="MF_00902"/>
    </source>
</evidence>
<dbReference type="AlphaFoldDB" id="A0A5C5V072"/>
<feature type="transmembrane region" description="Helical" evidence="5">
    <location>
        <begin position="201"/>
        <end position="228"/>
    </location>
</feature>
<dbReference type="GO" id="GO:0033281">
    <property type="term" value="C:TAT protein transport complex"/>
    <property type="evidence" value="ECO:0007669"/>
    <property type="project" value="UniProtKB-UniRule"/>
</dbReference>
<comment type="subunit">
    <text evidence="5">Forms a complex with TatA.</text>
</comment>
<dbReference type="EMBL" id="SJPF01000004">
    <property type="protein sequence ID" value="TWT32034.1"/>
    <property type="molecule type" value="Genomic_DNA"/>
</dbReference>
<keyword evidence="5" id="KW-0653">Protein transport</keyword>
<dbReference type="HAMAP" id="MF_00902">
    <property type="entry name" value="TatC"/>
    <property type="match status" value="1"/>
</dbReference>
<keyword evidence="5" id="KW-0813">Transport</keyword>
<proteinExistence type="inferred from homology"/>